<evidence type="ECO:0000313" key="1">
    <source>
        <dbReference type="EMBL" id="MBB5755771.1"/>
    </source>
</evidence>
<proteinExistence type="predicted"/>
<organism evidence="1 2">
    <name type="scientific">Methylorubrum rhodinum</name>
    <dbReference type="NCBI Taxonomy" id="29428"/>
    <lineage>
        <taxon>Bacteria</taxon>
        <taxon>Pseudomonadati</taxon>
        <taxon>Pseudomonadota</taxon>
        <taxon>Alphaproteobacteria</taxon>
        <taxon>Hyphomicrobiales</taxon>
        <taxon>Methylobacteriaceae</taxon>
        <taxon>Methylorubrum</taxon>
    </lineage>
</organism>
<name>A0A840ZFH5_9HYPH</name>
<gene>
    <name evidence="1" type="ORF">HNR00_000460</name>
</gene>
<protein>
    <submittedName>
        <fullName evidence="1">Uncharacterized protein</fullName>
    </submittedName>
</protein>
<comment type="caution">
    <text evidence="1">The sequence shown here is derived from an EMBL/GenBank/DDBJ whole genome shotgun (WGS) entry which is preliminary data.</text>
</comment>
<sequence length="96" mass="10977">MNFPAYIGLVLMPLCREVPPPFNQAIRSDDKGCLSIRNDGAMRFAAARSFFGVLSRPSDRSSNLRPIFDRKIEDYYQGKHLDNAERRPDRSIFIAV</sequence>
<dbReference type="Proteomes" id="UP000583454">
    <property type="component" value="Unassembled WGS sequence"/>
</dbReference>
<dbReference type="RefSeq" id="WP_183564163.1">
    <property type="nucleotide sequence ID" value="NZ_JACHOP010000001.1"/>
</dbReference>
<dbReference type="AlphaFoldDB" id="A0A840ZFH5"/>
<reference evidence="1 2" key="1">
    <citation type="submission" date="2020-08" db="EMBL/GenBank/DDBJ databases">
        <title>Genomic Encyclopedia of Type Strains, Phase IV (KMG-IV): sequencing the most valuable type-strain genomes for metagenomic binning, comparative biology and taxonomic classification.</title>
        <authorList>
            <person name="Goeker M."/>
        </authorList>
    </citation>
    <scope>NUCLEOTIDE SEQUENCE [LARGE SCALE GENOMIC DNA]</scope>
    <source>
        <strain evidence="1 2">DSM 2163</strain>
    </source>
</reference>
<accession>A0A840ZFH5</accession>
<evidence type="ECO:0000313" key="2">
    <source>
        <dbReference type="Proteomes" id="UP000583454"/>
    </source>
</evidence>
<keyword evidence="2" id="KW-1185">Reference proteome</keyword>
<dbReference type="EMBL" id="JACHOP010000001">
    <property type="protein sequence ID" value="MBB5755771.1"/>
    <property type="molecule type" value="Genomic_DNA"/>
</dbReference>